<organism evidence="1 2">
    <name type="scientific">Actinidia rufa</name>
    <dbReference type="NCBI Taxonomy" id="165716"/>
    <lineage>
        <taxon>Eukaryota</taxon>
        <taxon>Viridiplantae</taxon>
        <taxon>Streptophyta</taxon>
        <taxon>Embryophyta</taxon>
        <taxon>Tracheophyta</taxon>
        <taxon>Spermatophyta</taxon>
        <taxon>Magnoliopsida</taxon>
        <taxon>eudicotyledons</taxon>
        <taxon>Gunneridae</taxon>
        <taxon>Pentapetalae</taxon>
        <taxon>asterids</taxon>
        <taxon>Ericales</taxon>
        <taxon>Actinidiaceae</taxon>
        <taxon>Actinidia</taxon>
    </lineage>
</organism>
<accession>A0A7J0HAI3</accession>
<dbReference type="EMBL" id="BJWL01000028">
    <property type="protein sequence ID" value="GFZ19985.1"/>
    <property type="molecule type" value="Genomic_DNA"/>
</dbReference>
<dbReference type="AlphaFoldDB" id="A0A7J0HAI3"/>
<keyword evidence="2" id="KW-1185">Reference proteome</keyword>
<sequence>MELGEVASQFYHLNAQALVLGSSLVGRVRLIAEGVESREVTISSLEGDIAHAQRKAITYGKIGVIEAVELSKVSSIVELKAFEEYSEALTLEVSNFYGKEFNLCKKQIKLRFLDLDIDDKKIDPDLAEEVDEGVVDGDAIWQRIHPWSIKTL</sequence>
<name>A0A7J0HAI3_9ERIC</name>
<comment type="caution">
    <text evidence="1">The sequence shown here is derived from an EMBL/GenBank/DDBJ whole genome shotgun (WGS) entry which is preliminary data.</text>
</comment>
<evidence type="ECO:0000313" key="2">
    <source>
        <dbReference type="Proteomes" id="UP000585474"/>
    </source>
</evidence>
<reference evidence="1 2" key="1">
    <citation type="submission" date="2019-07" db="EMBL/GenBank/DDBJ databases">
        <title>De Novo Assembly of kiwifruit Actinidia rufa.</title>
        <authorList>
            <person name="Sugita-Konishi S."/>
            <person name="Sato K."/>
            <person name="Mori E."/>
            <person name="Abe Y."/>
            <person name="Kisaki G."/>
            <person name="Hamano K."/>
            <person name="Suezawa K."/>
            <person name="Otani M."/>
            <person name="Fukuda T."/>
            <person name="Manabe T."/>
            <person name="Gomi K."/>
            <person name="Tabuchi M."/>
            <person name="Akimitsu K."/>
            <person name="Kataoka I."/>
        </authorList>
    </citation>
    <scope>NUCLEOTIDE SEQUENCE [LARGE SCALE GENOMIC DNA]</scope>
    <source>
        <strain evidence="2">cv. Fuchu</strain>
    </source>
</reference>
<dbReference type="Proteomes" id="UP000585474">
    <property type="component" value="Unassembled WGS sequence"/>
</dbReference>
<evidence type="ECO:0000313" key="1">
    <source>
        <dbReference type="EMBL" id="GFZ19985.1"/>
    </source>
</evidence>
<proteinExistence type="predicted"/>
<protein>
    <submittedName>
        <fullName evidence="1">Uncharacterized protein</fullName>
    </submittedName>
</protein>
<gene>
    <name evidence="1" type="ORF">Acr_28g0006900</name>
</gene>